<protein>
    <recommendedName>
        <fullName evidence="3">IceA2 protein</fullName>
    </recommendedName>
</protein>
<evidence type="ECO:0000313" key="2">
    <source>
        <dbReference type="Proteomes" id="UP000001345"/>
    </source>
</evidence>
<dbReference type="EMBL" id="ANFP01000031">
    <property type="protein sequence ID" value="EKQ72290.1"/>
    <property type="molecule type" value="Genomic_DNA"/>
</dbReference>
<dbReference type="Pfam" id="PF05862">
    <property type="entry name" value="IceA2"/>
    <property type="match status" value="1"/>
</dbReference>
<comment type="caution">
    <text evidence="1">The sequence shown here is derived from an EMBL/GenBank/DDBJ whole genome shotgun (WGS) entry which is preliminary data.</text>
</comment>
<reference evidence="2" key="1">
    <citation type="submission" date="2023-07" db="EMBL/GenBank/DDBJ databases">
        <authorList>
            <person name="Weinstock G."/>
            <person name="Sodergren E."/>
            <person name="Lobos E.A."/>
            <person name="Fulton L."/>
            <person name="Fulton R."/>
            <person name="Courtney L."/>
            <person name="Fronick C."/>
            <person name="O'Laughlin M."/>
            <person name="Godfrey J."/>
            <person name="Wilson R.M."/>
            <person name="Miner T."/>
            <person name="Farmer C."/>
            <person name="Delehaunty K."/>
            <person name="Cordes M."/>
            <person name="Minx P."/>
            <person name="Tomlinson C."/>
            <person name="Chen J."/>
            <person name="Wollam A."/>
            <person name="Pepin K.H."/>
            <person name="Bhonagiri V."/>
            <person name="Zhang X."/>
            <person name="Suruliraj S."/>
            <person name="Antonio M."/>
            <person name="Secka O."/>
            <person name="Thomas J."/>
            <person name="Warren W."/>
            <person name="Mitreva M."/>
            <person name="Mardis E.R."/>
            <person name="Wilson R.K."/>
        </authorList>
    </citation>
    <scope>NUCLEOTIDE SEQUENCE [LARGE SCALE GENOMIC DNA]</scope>
    <source>
        <strain evidence="2">GAM100Ai</strain>
    </source>
</reference>
<evidence type="ECO:0008006" key="3">
    <source>
        <dbReference type="Google" id="ProtNLM"/>
    </source>
</evidence>
<evidence type="ECO:0000313" key="1">
    <source>
        <dbReference type="EMBL" id="EKQ72290.1"/>
    </source>
</evidence>
<name>A0AB72ZV09_HELPX</name>
<gene>
    <name evidence="1" type="ORF">HMPREF1391_00740</name>
</gene>
<dbReference type="InterPro" id="IPR008655">
    <property type="entry name" value="IceA2"/>
</dbReference>
<dbReference type="Proteomes" id="UP000001345">
    <property type="component" value="Unassembled WGS sequence"/>
</dbReference>
<dbReference type="RefSeq" id="WP_001918302.1">
    <property type="nucleotide sequence ID" value="NZ_JH976579.1"/>
</dbReference>
<organism evidence="1 2">
    <name type="scientific">Helicobacter pylori GAM100Ai</name>
    <dbReference type="NCBI Taxonomy" id="1159019"/>
    <lineage>
        <taxon>Bacteria</taxon>
        <taxon>Pseudomonadati</taxon>
        <taxon>Campylobacterota</taxon>
        <taxon>Epsilonproteobacteria</taxon>
        <taxon>Campylobacterales</taxon>
        <taxon>Helicobacteraceae</taxon>
        <taxon>Helicobacter</taxon>
    </lineage>
</organism>
<sequence length="69" mass="7556">MAVVIKVVNGKIQEYENGNYKRTYGSNAVNVQVSGGVVAVTTSKGKVEEYKNVSFKCSLSFNLSQLKNH</sequence>
<dbReference type="AlphaFoldDB" id="A0AB72ZV09"/>
<proteinExistence type="predicted"/>
<accession>A0AB72ZV09</accession>